<gene>
    <name evidence="1" type="ORF">NTJ_11588</name>
</gene>
<accession>A0ABN7B2Y1</accession>
<dbReference type="EMBL" id="AP028917">
    <property type="protein sequence ID" value="BES98773.1"/>
    <property type="molecule type" value="Genomic_DNA"/>
</dbReference>
<dbReference type="Proteomes" id="UP001307889">
    <property type="component" value="Chromosome 9"/>
</dbReference>
<name>A0ABN7B2Y1_9HEMI</name>
<protein>
    <submittedName>
        <fullName evidence="1">Uncharacterized protein</fullName>
    </submittedName>
</protein>
<sequence>MASRWDTVVPNELYQFPRTMPENLVAIRENARRRPYYCYRLFINNVDQYVSREIAKASIDSENRLFQCG</sequence>
<evidence type="ECO:0000313" key="2">
    <source>
        <dbReference type="Proteomes" id="UP001307889"/>
    </source>
</evidence>
<evidence type="ECO:0000313" key="1">
    <source>
        <dbReference type="EMBL" id="BES98773.1"/>
    </source>
</evidence>
<reference evidence="1 2" key="1">
    <citation type="submission" date="2023-09" db="EMBL/GenBank/DDBJ databases">
        <title>Nesidiocoris tenuis whole genome shotgun sequence.</title>
        <authorList>
            <person name="Shibata T."/>
            <person name="Shimoda M."/>
            <person name="Kobayashi T."/>
            <person name="Uehara T."/>
        </authorList>
    </citation>
    <scope>NUCLEOTIDE SEQUENCE [LARGE SCALE GENOMIC DNA]</scope>
    <source>
        <strain evidence="1 2">Japan</strain>
    </source>
</reference>
<organism evidence="1 2">
    <name type="scientific">Nesidiocoris tenuis</name>
    <dbReference type="NCBI Taxonomy" id="355587"/>
    <lineage>
        <taxon>Eukaryota</taxon>
        <taxon>Metazoa</taxon>
        <taxon>Ecdysozoa</taxon>
        <taxon>Arthropoda</taxon>
        <taxon>Hexapoda</taxon>
        <taxon>Insecta</taxon>
        <taxon>Pterygota</taxon>
        <taxon>Neoptera</taxon>
        <taxon>Paraneoptera</taxon>
        <taxon>Hemiptera</taxon>
        <taxon>Heteroptera</taxon>
        <taxon>Panheteroptera</taxon>
        <taxon>Cimicomorpha</taxon>
        <taxon>Miridae</taxon>
        <taxon>Dicyphina</taxon>
        <taxon>Nesidiocoris</taxon>
    </lineage>
</organism>
<proteinExistence type="predicted"/>
<keyword evidence="2" id="KW-1185">Reference proteome</keyword>